<gene>
    <name evidence="4" type="ORF">TH66_07765</name>
    <name evidence="5" type="ORF">TR74_15465</name>
</gene>
<evidence type="ECO:0000256" key="1">
    <source>
        <dbReference type="PROSITE-ProRule" id="PRU00409"/>
    </source>
</evidence>
<feature type="domain" description="ATP-grasp" evidence="2">
    <location>
        <begin position="673"/>
        <end position="711"/>
    </location>
</feature>
<dbReference type="GO" id="GO:0016747">
    <property type="term" value="F:acyltransferase activity, transferring groups other than amino-acyl groups"/>
    <property type="evidence" value="ECO:0007669"/>
    <property type="project" value="InterPro"/>
</dbReference>
<dbReference type="RefSeq" id="WP_066885725.1">
    <property type="nucleotide sequence ID" value="NZ_JYIJ01000015.1"/>
</dbReference>
<dbReference type="SUPFAM" id="SSF56059">
    <property type="entry name" value="Glutathione synthetase ATP-binding domain-like"/>
    <property type="match status" value="1"/>
</dbReference>
<dbReference type="Gene3D" id="3.30.1490.20">
    <property type="entry name" value="ATP-grasp fold, A domain"/>
    <property type="match status" value="1"/>
</dbReference>
<dbReference type="Gene3D" id="3.40.630.30">
    <property type="match status" value="1"/>
</dbReference>
<dbReference type="SMART" id="SM00881">
    <property type="entry name" value="CoA_binding"/>
    <property type="match status" value="1"/>
</dbReference>
<sequence length="894" mass="96752">MDAYPAHWEADVVLRDGGTAHLRPIRPDDAERLVAFYDRVSDQSKYFRFFTPYPRLSERDVHRFTHVDYDDRVALIALIGEEMIGVVRYDRLPPTKEGERSKTAEVAFLVRDDHQGRGLGSVLLEHIAAAARERGIQRFVAEVLPANRRMIAVFEDAGYRQQREFEDGVVHLEFDLEPTETSVAVMRAREHRAEARSIERLLTPRSVAVIGASRSPHTIGQTLLRNLVQAGFTGRLYAVHPQADEILGVPAYRSVRDIPDPVDLAVIAVPAEAVEQVVAECAAKGVHGLVVVSSGFAETGPEGRRRQVRLVELARANGMRVVGPNSFGIANTDPAVALNATLSPIMPNRGRAGFFSQSGALGIAILAETVRRGLGLSTWVSAGNRADVSGNDLLQYWEDDAATDVVLLYLESIGNPRKFMRLARRVSRRKPVVAVKSGRHTQGVPIGHAAQPVSIPDPAVDDLFRQAGIIRVATIDELFDTAQLLAYQPLPRGDRVAIVGNSDSLGLLAKDACVSAGLRPRDPVDLGPTSTADDFRPALAKLLADPEVDAVITVFIPPLTSPNEEVARALAELAADADKPVLTTFLAYEGLPAQLRRLDAGGVPARGSVPSYPAPENAVRALAHAVRYVQWRDRPAGRLPELAGIAEDRARGLVRNLLAAHPGGVELDQERKEELLACYGIKLWPVVPVRDVESAVAAARELGYPVVLKATAEGMRHRSDLGFVQLDLADEDELRRAYATLEQLLGGDVSAARPVVQRMAAPGVATVIGTVEDPAFGPIVSFGVGGVATELLGDRAYRILPLTDVDAAELIRSVKAAPLLFGHRGAEPVDVAALEEVVLRISRLADDLPEVAELELDPVLVARHGCAVLGARIRLSPPPARVLDEGPRALRSPR</sequence>
<keyword evidence="1" id="KW-0067">ATP-binding</keyword>
<feature type="domain" description="N-acetyltransferase" evidence="3">
    <location>
        <begin position="20"/>
        <end position="177"/>
    </location>
</feature>
<dbReference type="InterPro" id="IPR011761">
    <property type="entry name" value="ATP-grasp"/>
</dbReference>
<reference evidence="4 7" key="1">
    <citation type="submission" date="2015-02" db="EMBL/GenBank/DDBJ databases">
        <title>Physiological reanalysis, assessment of diazotrophy, and genome sequences of multiple isolates of Streptomyces thermoautotrophicus.</title>
        <authorList>
            <person name="MacKellar D.C."/>
            <person name="Lieber L."/>
            <person name="Norman J."/>
            <person name="Bolger A."/>
            <person name="Tobin C."/>
            <person name="Murray J.W."/>
            <person name="Prell J."/>
        </authorList>
    </citation>
    <scope>NUCLEOTIDE SEQUENCE [LARGE SCALE GENOMIC DNA]</scope>
    <source>
        <strain evidence="4 7">UBT1</strain>
    </source>
</reference>
<dbReference type="InterPro" id="IPR016181">
    <property type="entry name" value="Acyl_CoA_acyltransferase"/>
</dbReference>
<dbReference type="InterPro" id="IPR036291">
    <property type="entry name" value="NAD(P)-bd_dom_sf"/>
</dbReference>
<dbReference type="GO" id="GO:0046872">
    <property type="term" value="F:metal ion binding"/>
    <property type="evidence" value="ECO:0007669"/>
    <property type="project" value="InterPro"/>
</dbReference>
<evidence type="ECO:0000313" key="5">
    <source>
        <dbReference type="EMBL" id="KWX08337.1"/>
    </source>
</evidence>
<dbReference type="PANTHER" id="PTHR42793:SF1">
    <property type="entry name" value="PEPTIDYL-LYSINE N-ACETYLTRANSFERASE PATZ"/>
    <property type="match status" value="1"/>
</dbReference>
<dbReference type="EMBL" id="JYIK01000990">
    <property type="protein sequence ID" value="KWX08337.1"/>
    <property type="molecule type" value="Genomic_DNA"/>
</dbReference>
<dbReference type="InterPro" id="IPR013815">
    <property type="entry name" value="ATP_grasp_subdomain_1"/>
</dbReference>
<dbReference type="Gene3D" id="3.40.50.261">
    <property type="entry name" value="Succinyl-CoA synthetase domains"/>
    <property type="match status" value="2"/>
</dbReference>
<proteinExistence type="predicted"/>
<protein>
    <recommendedName>
        <fullName evidence="8">Acyl-CoA synthetase (NDP forming)</fullName>
    </recommendedName>
</protein>
<accession>A0A132N2T7</accession>
<dbReference type="Pfam" id="PF13549">
    <property type="entry name" value="ATP-grasp_5"/>
    <property type="match status" value="1"/>
</dbReference>
<dbReference type="GO" id="GO:0005524">
    <property type="term" value="F:ATP binding"/>
    <property type="evidence" value="ECO:0007669"/>
    <property type="project" value="UniProtKB-UniRule"/>
</dbReference>
<dbReference type="Pfam" id="PF13607">
    <property type="entry name" value="Succ_CoA_lig"/>
    <property type="match status" value="1"/>
</dbReference>
<keyword evidence="1" id="KW-0547">Nucleotide-binding</keyword>
<evidence type="ECO:0000259" key="3">
    <source>
        <dbReference type="PROSITE" id="PS51186"/>
    </source>
</evidence>
<evidence type="ECO:0000259" key="2">
    <source>
        <dbReference type="PROSITE" id="PS50975"/>
    </source>
</evidence>
<dbReference type="InterPro" id="IPR016102">
    <property type="entry name" value="Succinyl-CoA_synth-like"/>
</dbReference>
<organism evidence="4 7">
    <name type="scientific">Carbonactinospora thermoautotrophica</name>
    <dbReference type="NCBI Taxonomy" id="1469144"/>
    <lineage>
        <taxon>Bacteria</taxon>
        <taxon>Bacillati</taxon>
        <taxon>Actinomycetota</taxon>
        <taxon>Actinomycetes</taxon>
        <taxon>Kitasatosporales</taxon>
        <taxon>Carbonactinosporaceae</taxon>
        <taxon>Carbonactinospora</taxon>
    </lineage>
</organism>
<dbReference type="SUPFAM" id="SSF51735">
    <property type="entry name" value="NAD(P)-binding Rossmann-fold domains"/>
    <property type="match status" value="1"/>
</dbReference>
<dbReference type="Gene3D" id="3.30.470.20">
    <property type="entry name" value="ATP-grasp fold, B domain"/>
    <property type="match status" value="1"/>
</dbReference>
<dbReference type="SUPFAM" id="SSF55729">
    <property type="entry name" value="Acyl-CoA N-acyltransferases (Nat)"/>
    <property type="match status" value="1"/>
</dbReference>
<dbReference type="PATRIC" id="fig|1469144.8.peg.3922"/>
<comment type="caution">
    <text evidence="4">The sequence shown here is derived from an EMBL/GenBank/DDBJ whole genome shotgun (WGS) entry which is preliminary data.</text>
</comment>
<dbReference type="InterPro" id="IPR003781">
    <property type="entry name" value="CoA-bd"/>
</dbReference>
<dbReference type="Gene3D" id="3.40.50.720">
    <property type="entry name" value="NAD(P)-binding Rossmann-like Domain"/>
    <property type="match status" value="1"/>
</dbReference>
<dbReference type="EMBL" id="JYIJ01000015">
    <property type="protein sequence ID" value="KWX04461.1"/>
    <property type="molecule type" value="Genomic_DNA"/>
</dbReference>
<dbReference type="PANTHER" id="PTHR42793">
    <property type="entry name" value="COA BINDING DOMAIN CONTAINING PROTEIN"/>
    <property type="match status" value="1"/>
</dbReference>
<dbReference type="Pfam" id="PF13380">
    <property type="entry name" value="CoA_binding_2"/>
    <property type="match status" value="1"/>
</dbReference>
<dbReference type="Proteomes" id="UP000070659">
    <property type="component" value="Unassembled WGS sequence"/>
</dbReference>
<dbReference type="PROSITE" id="PS51186">
    <property type="entry name" value="GNAT"/>
    <property type="match status" value="1"/>
</dbReference>
<dbReference type="AlphaFoldDB" id="A0A132N2T7"/>
<dbReference type="OrthoDB" id="190266at2"/>
<dbReference type="InterPro" id="IPR032875">
    <property type="entry name" value="Succ_CoA_lig_flav_dom"/>
</dbReference>
<evidence type="ECO:0000313" key="4">
    <source>
        <dbReference type="EMBL" id="KWX04461.1"/>
    </source>
</evidence>
<name>A0A132N2T7_9ACTN</name>
<evidence type="ECO:0000313" key="7">
    <source>
        <dbReference type="Proteomes" id="UP000070659"/>
    </source>
</evidence>
<evidence type="ECO:0000313" key="6">
    <source>
        <dbReference type="Proteomes" id="UP000070598"/>
    </source>
</evidence>
<dbReference type="SUPFAM" id="SSF52210">
    <property type="entry name" value="Succinyl-CoA synthetase domains"/>
    <property type="match status" value="2"/>
</dbReference>
<dbReference type="Pfam" id="PF00583">
    <property type="entry name" value="Acetyltransf_1"/>
    <property type="match status" value="1"/>
</dbReference>
<dbReference type="CDD" id="cd04301">
    <property type="entry name" value="NAT_SF"/>
    <property type="match status" value="1"/>
</dbReference>
<dbReference type="Proteomes" id="UP000070598">
    <property type="component" value="Unassembled WGS sequence"/>
</dbReference>
<evidence type="ECO:0008006" key="8">
    <source>
        <dbReference type="Google" id="ProtNLM"/>
    </source>
</evidence>
<dbReference type="PROSITE" id="PS50975">
    <property type="entry name" value="ATP_GRASP"/>
    <property type="match status" value="1"/>
</dbReference>
<dbReference type="InterPro" id="IPR000182">
    <property type="entry name" value="GNAT_dom"/>
</dbReference>
<reference evidence="6" key="2">
    <citation type="submission" date="2015-02" db="EMBL/GenBank/DDBJ databases">
        <title>Physiological reanalysis, assessment of diazotrophy, and genome sequences of multiple isolates of Streptomyces thermoautotrophicus.</title>
        <authorList>
            <person name="MacKellar D.C."/>
            <person name="Lieber L."/>
            <person name="Norman J."/>
            <person name="Bolger A."/>
            <person name="Tobin C."/>
            <person name="Murray J.W."/>
            <person name="Friesen M."/>
            <person name="Prell J."/>
        </authorList>
    </citation>
    <scope>NUCLEOTIDE SEQUENCE [LARGE SCALE GENOMIC DNA]</scope>
    <source>
        <strain evidence="6">UBT1</strain>
    </source>
</reference>